<keyword evidence="3" id="KW-0833">Ubl conjugation pathway</keyword>
<dbReference type="RefSeq" id="WP_353543831.1">
    <property type="nucleotide sequence ID" value="NZ_BAABRN010000071.1"/>
</dbReference>
<dbReference type="InterPro" id="IPR039448">
    <property type="entry name" value="Beta_helix"/>
</dbReference>
<evidence type="ECO:0008006" key="9">
    <source>
        <dbReference type="Google" id="ProtNLM"/>
    </source>
</evidence>
<dbReference type="InterPro" id="IPR003646">
    <property type="entry name" value="SH3-like_bac-type"/>
</dbReference>
<evidence type="ECO:0000256" key="2">
    <source>
        <dbReference type="ARBA" id="ARBA00022737"/>
    </source>
</evidence>
<gene>
    <name evidence="7" type="ORF">Dxin01_03627</name>
</gene>
<dbReference type="Pfam" id="PF08239">
    <property type="entry name" value="SH3_3"/>
    <property type="match status" value="1"/>
</dbReference>
<evidence type="ECO:0000256" key="3">
    <source>
        <dbReference type="ARBA" id="ARBA00022786"/>
    </source>
</evidence>
<dbReference type="NCBIfam" id="TIGR03804">
    <property type="entry name" value="para_beta_helix"/>
    <property type="match status" value="3"/>
</dbReference>
<dbReference type="InterPro" id="IPR006626">
    <property type="entry name" value="PbH1"/>
</dbReference>
<proteinExistence type="predicted"/>
<evidence type="ECO:0000313" key="7">
    <source>
        <dbReference type="EMBL" id="GAA5503860.1"/>
    </source>
</evidence>
<dbReference type="Pfam" id="PF13229">
    <property type="entry name" value="Beta_helix"/>
    <property type="match status" value="2"/>
</dbReference>
<feature type="domain" description="SH3b" evidence="6">
    <location>
        <begin position="370"/>
        <end position="433"/>
    </location>
</feature>
<dbReference type="Proteomes" id="UP001458946">
    <property type="component" value="Unassembled WGS sequence"/>
</dbReference>
<dbReference type="Gene3D" id="1.10.510.10">
    <property type="entry name" value="Transferase(Phosphotransferase) domain 1"/>
    <property type="match status" value="1"/>
</dbReference>
<dbReference type="InterPro" id="IPR011050">
    <property type="entry name" value="Pectin_lyase_fold/virulence"/>
</dbReference>
<dbReference type="PROSITE" id="PS50011">
    <property type="entry name" value="PROTEIN_KINASE_DOM"/>
    <property type="match status" value="1"/>
</dbReference>
<organism evidence="7 8">
    <name type="scientific">Deinococcus xinjiangensis</name>
    <dbReference type="NCBI Taxonomy" id="457454"/>
    <lineage>
        <taxon>Bacteria</taxon>
        <taxon>Thermotogati</taxon>
        <taxon>Deinococcota</taxon>
        <taxon>Deinococci</taxon>
        <taxon>Deinococcales</taxon>
        <taxon>Deinococcaceae</taxon>
        <taxon>Deinococcus</taxon>
    </lineage>
</organism>
<dbReference type="Gene3D" id="2.30.30.40">
    <property type="entry name" value="SH3 Domains"/>
    <property type="match status" value="1"/>
</dbReference>
<dbReference type="InterPro" id="IPR006633">
    <property type="entry name" value="Carb-bd_sugar_hydrolysis-dom"/>
</dbReference>
<evidence type="ECO:0000259" key="6">
    <source>
        <dbReference type="PROSITE" id="PS51781"/>
    </source>
</evidence>
<reference evidence="7 8" key="1">
    <citation type="submission" date="2024-02" db="EMBL/GenBank/DDBJ databases">
        <title>Deinococcus xinjiangensis NBRC 107630.</title>
        <authorList>
            <person name="Ichikawa N."/>
            <person name="Katano-Makiyama Y."/>
            <person name="Hidaka K."/>
        </authorList>
    </citation>
    <scope>NUCLEOTIDE SEQUENCE [LARGE SCALE GENOMIC DNA]</scope>
    <source>
        <strain evidence="7 8">NBRC 107630</strain>
    </source>
</reference>
<feature type="domain" description="Protein kinase" evidence="5">
    <location>
        <begin position="15"/>
        <end position="263"/>
    </location>
</feature>
<feature type="compositionally biased region" description="Low complexity" evidence="4">
    <location>
        <begin position="335"/>
        <end position="348"/>
    </location>
</feature>
<evidence type="ECO:0000256" key="4">
    <source>
        <dbReference type="SAM" id="MobiDB-lite"/>
    </source>
</evidence>
<dbReference type="PANTHER" id="PTHR22990:SF15">
    <property type="entry name" value="F-BOX ONLY PROTEIN 10"/>
    <property type="match status" value="1"/>
</dbReference>
<dbReference type="SUPFAM" id="SSF56112">
    <property type="entry name" value="Protein kinase-like (PK-like)"/>
    <property type="match status" value="1"/>
</dbReference>
<accession>A0ABP9VH01</accession>
<keyword evidence="2" id="KW-0677">Repeat</keyword>
<comment type="pathway">
    <text evidence="1">Protein modification; protein ubiquitination.</text>
</comment>
<dbReference type="InterPro" id="IPR011009">
    <property type="entry name" value="Kinase-like_dom_sf"/>
</dbReference>
<name>A0ABP9VH01_9DEIO</name>
<keyword evidence="8" id="KW-1185">Reference proteome</keyword>
<feature type="region of interest" description="Disordered" evidence="4">
    <location>
        <begin position="333"/>
        <end position="366"/>
    </location>
</feature>
<dbReference type="SMART" id="SM00722">
    <property type="entry name" value="CASH"/>
    <property type="match status" value="2"/>
</dbReference>
<sequence length="865" mass="91887">MTDLNPSPGRIGDRYQILETVESSPYEWWHRAVSDWGQNVLINEFCAPHQGSPTGNRIRQNFSRYARLLAQIQHPSVIRTQDLLIDEPKQQYVVFEQPPQTTLRAVSQRQPGDDLFRKVESLLEGLAASHSLALLHTRITPEHIRETPDGRLLLTHFGLAHRALADERETVPTDPRYAAPELLHSGRYSPQTDLYALAASLLESFSGTTLPPATARQQGVPLPKLPPHVPSAVVATLHECLQLNPAGRAVSASEALELLHRTPSAPVAPAPEPVAAPVPAEAISAPLPPPSAPDSRQTPPSSRARTAPTLVLGLLSVIGLAGAMLFLKKPAVDSAPPTATAPQDAAPQNMTDPQATQAASASPPSVPEVLRVEVVSTTELNIRDSASTTGKVITTLKRGENIDVVQDQGEWLKIRSASGVEGWVSSNLTLPLRSQEDADALVSRIREGGDVQVERGAYLITTPLVLETSVNLSGAGMKQTLLFSQTSEDTIISRNINATLEDLSIAHIGGVPARALLQEGGNLHLNRVSLAGAVRNDDTSEYGSGLWVKDAGQAEIQNSLFTANAYGVYVSDSSVVNIAKSTFIGNRDGGLLMKDGSSGEIQGSNFETSGAHGIHLMGQTDATVSNNSIHHNRGRGITIFGQARPHISENTIEENVLQGIGVQGEATPTLTGNTIQGNQQSGITYFDNSGGSASKNTVQANRTAGIRVTEYAAPALKENAVVRNRENGIGYSENAGGTAVNNQITGNDKPGIATWGDAAPTVTGNTVTDNHQSGIVIAERSRGVFSENEITGNDLYGLIVTGEAQPEINGNTVSGNVQGGIFYKQMAGGSGYGNTCMNNGGNNLKADLTPGNPGPDFRLDYCKEY</sequence>
<dbReference type="SMART" id="SM00220">
    <property type="entry name" value="S_TKc"/>
    <property type="match status" value="1"/>
</dbReference>
<dbReference type="EMBL" id="BAABRN010000071">
    <property type="protein sequence ID" value="GAA5503860.1"/>
    <property type="molecule type" value="Genomic_DNA"/>
</dbReference>
<dbReference type="SMART" id="SM00710">
    <property type="entry name" value="PbH1"/>
    <property type="match status" value="12"/>
</dbReference>
<dbReference type="InterPro" id="IPR012334">
    <property type="entry name" value="Pectin_lyas_fold"/>
</dbReference>
<dbReference type="InterPro" id="IPR022441">
    <property type="entry name" value="Para_beta_helix_rpt-2"/>
</dbReference>
<evidence type="ECO:0000256" key="1">
    <source>
        <dbReference type="ARBA" id="ARBA00004906"/>
    </source>
</evidence>
<dbReference type="InterPro" id="IPR051550">
    <property type="entry name" value="SCF-Subunits/Alg-Epimerases"/>
</dbReference>
<evidence type="ECO:0000259" key="5">
    <source>
        <dbReference type="PROSITE" id="PS50011"/>
    </source>
</evidence>
<dbReference type="InterPro" id="IPR000719">
    <property type="entry name" value="Prot_kinase_dom"/>
</dbReference>
<protein>
    <recommendedName>
        <fullName evidence="9">Parallel beta-helix repeat (Two copies)</fullName>
    </recommendedName>
</protein>
<evidence type="ECO:0000313" key="8">
    <source>
        <dbReference type="Proteomes" id="UP001458946"/>
    </source>
</evidence>
<dbReference type="SMART" id="SM00287">
    <property type="entry name" value="SH3b"/>
    <property type="match status" value="1"/>
</dbReference>
<dbReference type="Pfam" id="PF00069">
    <property type="entry name" value="Pkinase"/>
    <property type="match status" value="1"/>
</dbReference>
<feature type="region of interest" description="Disordered" evidence="4">
    <location>
        <begin position="281"/>
        <end position="305"/>
    </location>
</feature>
<comment type="caution">
    <text evidence="7">The sequence shown here is derived from an EMBL/GenBank/DDBJ whole genome shotgun (WGS) entry which is preliminary data.</text>
</comment>
<dbReference type="PROSITE" id="PS51781">
    <property type="entry name" value="SH3B"/>
    <property type="match status" value="1"/>
</dbReference>
<dbReference type="SUPFAM" id="SSF51126">
    <property type="entry name" value="Pectin lyase-like"/>
    <property type="match status" value="2"/>
</dbReference>
<dbReference type="PANTHER" id="PTHR22990">
    <property type="entry name" value="F-BOX ONLY PROTEIN"/>
    <property type="match status" value="1"/>
</dbReference>
<dbReference type="Gene3D" id="2.160.20.10">
    <property type="entry name" value="Single-stranded right-handed beta-helix, Pectin lyase-like"/>
    <property type="match status" value="2"/>
</dbReference>